<keyword evidence="9" id="KW-0804">Transcription</keyword>
<evidence type="ECO:0000313" key="13">
    <source>
        <dbReference type="EMBL" id="CAK1547899.1"/>
    </source>
</evidence>
<feature type="domain" description="C2H2-type" evidence="12">
    <location>
        <begin position="222"/>
        <end position="250"/>
    </location>
</feature>
<evidence type="ECO:0000256" key="4">
    <source>
        <dbReference type="ARBA" id="ARBA00022737"/>
    </source>
</evidence>
<feature type="domain" description="C2H2-type" evidence="12">
    <location>
        <begin position="251"/>
        <end position="278"/>
    </location>
</feature>
<name>A0AAV1JHL2_9NEOP</name>
<dbReference type="GO" id="GO:0003677">
    <property type="term" value="F:DNA binding"/>
    <property type="evidence" value="ECO:0007669"/>
    <property type="project" value="UniProtKB-KW"/>
</dbReference>
<feature type="domain" description="C2H2-type" evidence="12">
    <location>
        <begin position="307"/>
        <end position="334"/>
    </location>
</feature>
<reference evidence="13 14" key="1">
    <citation type="submission" date="2023-11" db="EMBL/GenBank/DDBJ databases">
        <authorList>
            <person name="Okamura Y."/>
        </authorList>
    </citation>
    <scope>NUCLEOTIDE SEQUENCE [LARGE SCALE GENOMIC DNA]</scope>
</reference>
<keyword evidence="14" id="KW-1185">Reference proteome</keyword>
<dbReference type="SUPFAM" id="SSF57667">
    <property type="entry name" value="beta-beta-alpha zinc fingers"/>
    <property type="match status" value="3"/>
</dbReference>
<dbReference type="Pfam" id="PF00096">
    <property type="entry name" value="zf-C2H2"/>
    <property type="match status" value="4"/>
</dbReference>
<evidence type="ECO:0000259" key="12">
    <source>
        <dbReference type="PROSITE" id="PS50157"/>
    </source>
</evidence>
<evidence type="ECO:0000256" key="3">
    <source>
        <dbReference type="ARBA" id="ARBA00022723"/>
    </source>
</evidence>
<sequence>MESKSIRMVKVIPVSKIKRELPSSDEDDDSVACNICTKIFSSEKALSIHSRFDHPDAVLRGEVIGIKAKKKSSVNLENKKKAIKKAELKEQIRLKTEKLVSSMEPTDIMTMASADVSYIIIKDGQDSIVKEVGSAEPKAKRQKIVKIKSTPKKEKEVKPITGPFECLQPSTLVSNATCHQMFFSCCEYSIHYRDEHTRRRKGIKCQVCEKPLEGSGEKDLPYSCPYCGVEFQFSHALSEHTSTAHKKIKPYQCSKCSKRFTQQGGLQQHMRSHTGDRPFSCTYCPKAFTQKSGLDQHLRIHTKTKPYKCVICSKAFCQSVHLQQHMRTHTNVAPFQCIVCEKRFKQSSHLNYHLKYHNPLNMSGEQKEKYKELMKKMGKEGVFDLIGEKDEVVGDNDEVVEENAGVTENDNISEDQEIEYVSGFVECQVDDDQNDGQVIDSVGLLGEVEALEETDKDNIYIVSDG</sequence>
<accession>A0AAV1JHL2</accession>
<evidence type="ECO:0000256" key="6">
    <source>
        <dbReference type="ARBA" id="ARBA00022833"/>
    </source>
</evidence>
<evidence type="ECO:0000256" key="7">
    <source>
        <dbReference type="ARBA" id="ARBA00023015"/>
    </source>
</evidence>
<dbReference type="PROSITE" id="PS50157">
    <property type="entry name" value="ZINC_FINGER_C2H2_2"/>
    <property type="match status" value="6"/>
</dbReference>
<evidence type="ECO:0000256" key="9">
    <source>
        <dbReference type="ARBA" id="ARBA00023163"/>
    </source>
</evidence>
<keyword evidence="4" id="KW-0677">Repeat</keyword>
<dbReference type="AlphaFoldDB" id="A0AAV1JHL2"/>
<evidence type="ECO:0000256" key="8">
    <source>
        <dbReference type="ARBA" id="ARBA00023125"/>
    </source>
</evidence>
<comment type="subcellular location">
    <subcellularLocation>
        <location evidence="1">Nucleus</location>
    </subcellularLocation>
</comment>
<evidence type="ECO:0000256" key="5">
    <source>
        <dbReference type="ARBA" id="ARBA00022771"/>
    </source>
</evidence>
<organism evidence="13 14">
    <name type="scientific">Leptosia nina</name>
    <dbReference type="NCBI Taxonomy" id="320188"/>
    <lineage>
        <taxon>Eukaryota</taxon>
        <taxon>Metazoa</taxon>
        <taxon>Ecdysozoa</taxon>
        <taxon>Arthropoda</taxon>
        <taxon>Hexapoda</taxon>
        <taxon>Insecta</taxon>
        <taxon>Pterygota</taxon>
        <taxon>Neoptera</taxon>
        <taxon>Endopterygota</taxon>
        <taxon>Lepidoptera</taxon>
        <taxon>Glossata</taxon>
        <taxon>Ditrysia</taxon>
        <taxon>Papilionoidea</taxon>
        <taxon>Pieridae</taxon>
        <taxon>Pierinae</taxon>
        <taxon>Leptosia</taxon>
    </lineage>
</organism>
<keyword evidence="6" id="KW-0862">Zinc</keyword>
<dbReference type="InterPro" id="IPR013087">
    <property type="entry name" value="Znf_C2H2_type"/>
</dbReference>
<gene>
    <name evidence="13" type="ORF">LNINA_LOCUS7337</name>
</gene>
<dbReference type="FunFam" id="3.30.160.60:FF:000093">
    <property type="entry name" value="zinc finger protein 668 isoform X1"/>
    <property type="match status" value="1"/>
</dbReference>
<dbReference type="GO" id="GO:0010468">
    <property type="term" value="P:regulation of gene expression"/>
    <property type="evidence" value="ECO:0007669"/>
    <property type="project" value="TreeGrafter"/>
</dbReference>
<dbReference type="EMBL" id="CAVLEF010000010">
    <property type="protein sequence ID" value="CAK1547899.1"/>
    <property type="molecule type" value="Genomic_DNA"/>
</dbReference>
<proteinExistence type="inferred from homology"/>
<dbReference type="PANTHER" id="PTHR16515:SF49">
    <property type="entry name" value="GASTRULA ZINC FINGER PROTEIN XLCGF49.1-LIKE-RELATED"/>
    <property type="match status" value="1"/>
</dbReference>
<evidence type="ECO:0000256" key="11">
    <source>
        <dbReference type="PROSITE-ProRule" id="PRU00042"/>
    </source>
</evidence>
<keyword evidence="5 11" id="KW-0863">Zinc-finger</keyword>
<comment type="similarity">
    <text evidence="2">Belongs to the krueppel C2H2-type zinc-finger protein family.</text>
</comment>
<protein>
    <recommendedName>
        <fullName evidence="12">C2H2-type domain-containing protein</fullName>
    </recommendedName>
</protein>
<feature type="domain" description="C2H2-type" evidence="12">
    <location>
        <begin position="279"/>
        <end position="306"/>
    </location>
</feature>
<dbReference type="FunFam" id="3.30.160.60:FF:001049">
    <property type="entry name" value="zinc finger protein 319"/>
    <property type="match status" value="1"/>
</dbReference>
<keyword evidence="10" id="KW-0539">Nucleus</keyword>
<evidence type="ECO:0000313" key="14">
    <source>
        <dbReference type="Proteomes" id="UP001497472"/>
    </source>
</evidence>
<keyword evidence="3" id="KW-0479">Metal-binding</keyword>
<dbReference type="GO" id="GO:0005634">
    <property type="term" value="C:nucleus"/>
    <property type="evidence" value="ECO:0007669"/>
    <property type="project" value="UniProtKB-SubCell"/>
</dbReference>
<dbReference type="GO" id="GO:0008270">
    <property type="term" value="F:zinc ion binding"/>
    <property type="evidence" value="ECO:0007669"/>
    <property type="project" value="UniProtKB-KW"/>
</dbReference>
<evidence type="ECO:0000256" key="10">
    <source>
        <dbReference type="ARBA" id="ARBA00023242"/>
    </source>
</evidence>
<keyword evidence="7" id="KW-0805">Transcription regulation</keyword>
<dbReference type="FunFam" id="3.30.160.60:FF:001480">
    <property type="entry name" value="Si:cabz01071911.3"/>
    <property type="match status" value="1"/>
</dbReference>
<evidence type="ECO:0000256" key="2">
    <source>
        <dbReference type="ARBA" id="ARBA00006991"/>
    </source>
</evidence>
<dbReference type="Proteomes" id="UP001497472">
    <property type="component" value="Unassembled WGS sequence"/>
</dbReference>
<feature type="domain" description="C2H2-type" evidence="12">
    <location>
        <begin position="31"/>
        <end position="54"/>
    </location>
</feature>
<dbReference type="FunFam" id="3.30.160.60:FF:000925">
    <property type="entry name" value="Zinc finger protein 668"/>
    <property type="match status" value="1"/>
</dbReference>
<dbReference type="InterPro" id="IPR036236">
    <property type="entry name" value="Znf_C2H2_sf"/>
</dbReference>
<dbReference type="SMART" id="SM00355">
    <property type="entry name" value="ZnF_C2H2"/>
    <property type="match status" value="6"/>
</dbReference>
<dbReference type="PROSITE" id="PS00028">
    <property type="entry name" value="ZINC_FINGER_C2H2_1"/>
    <property type="match status" value="6"/>
</dbReference>
<keyword evidence="8" id="KW-0238">DNA-binding</keyword>
<dbReference type="Gene3D" id="3.30.160.60">
    <property type="entry name" value="Classic Zinc Finger"/>
    <property type="match status" value="4"/>
</dbReference>
<dbReference type="InterPro" id="IPR050331">
    <property type="entry name" value="Zinc_finger"/>
</dbReference>
<comment type="caution">
    <text evidence="13">The sequence shown here is derived from an EMBL/GenBank/DDBJ whole genome shotgun (WGS) entry which is preliminary data.</text>
</comment>
<evidence type="ECO:0000256" key="1">
    <source>
        <dbReference type="ARBA" id="ARBA00004123"/>
    </source>
</evidence>
<feature type="domain" description="C2H2-type" evidence="12">
    <location>
        <begin position="335"/>
        <end position="362"/>
    </location>
</feature>
<dbReference type="PANTHER" id="PTHR16515">
    <property type="entry name" value="PR DOMAIN ZINC FINGER PROTEIN"/>
    <property type="match status" value="1"/>
</dbReference>